<comment type="caution">
    <text evidence="1">The sequence shown here is derived from an EMBL/GenBank/DDBJ whole genome shotgun (WGS) entry which is preliminary data.</text>
</comment>
<dbReference type="EMBL" id="JACHXU010000012">
    <property type="protein sequence ID" value="MBB3207797.1"/>
    <property type="molecule type" value="Genomic_DNA"/>
</dbReference>
<reference evidence="1 2" key="1">
    <citation type="submission" date="2020-08" db="EMBL/GenBank/DDBJ databases">
        <title>Genomic Encyclopedia of Type Strains, Phase III (KMG-III): the genomes of soil and plant-associated and newly described type strains.</title>
        <authorList>
            <person name="Whitman W."/>
        </authorList>
    </citation>
    <scope>NUCLEOTIDE SEQUENCE [LARGE SCALE GENOMIC DNA]</scope>
    <source>
        <strain evidence="1 2">CECT 8075</strain>
    </source>
</reference>
<evidence type="ECO:0000313" key="2">
    <source>
        <dbReference type="Proteomes" id="UP000536179"/>
    </source>
</evidence>
<name>A0A7W5E1Y2_9BACT</name>
<proteinExistence type="predicted"/>
<organism evidence="1 2">
    <name type="scientific">Aporhodopirellula rubra</name>
    <dbReference type="NCBI Taxonomy" id="980271"/>
    <lineage>
        <taxon>Bacteria</taxon>
        <taxon>Pseudomonadati</taxon>
        <taxon>Planctomycetota</taxon>
        <taxon>Planctomycetia</taxon>
        <taxon>Pirellulales</taxon>
        <taxon>Pirellulaceae</taxon>
        <taxon>Aporhodopirellula</taxon>
    </lineage>
</organism>
<evidence type="ECO:0000313" key="1">
    <source>
        <dbReference type="EMBL" id="MBB3207797.1"/>
    </source>
</evidence>
<dbReference type="RefSeq" id="WP_009102541.1">
    <property type="nucleotide sequence ID" value="NZ_JACHXU010000012.1"/>
</dbReference>
<sequence>MNSPDILIYETEGSQDADARIENARFSDAAESRKLSRSANVRVLGA</sequence>
<dbReference type="AlphaFoldDB" id="A0A7W5E1Y2"/>
<dbReference type="Proteomes" id="UP000536179">
    <property type="component" value="Unassembled WGS sequence"/>
</dbReference>
<accession>A0A7W5E1Y2</accession>
<gene>
    <name evidence="1" type="ORF">FHS27_003624</name>
</gene>
<keyword evidence="2" id="KW-1185">Reference proteome</keyword>
<protein>
    <submittedName>
        <fullName evidence="1">Uncharacterized protein</fullName>
    </submittedName>
</protein>